<evidence type="ECO:0000256" key="4">
    <source>
        <dbReference type="ARBA" id="ARBA00022741"/>
    </source>
</evidence>
<evidence type="ECO:0000313" key="13">
    <source>
        <dbReference type="Proteomes" id="UP000323067"/>
    </source>
</evidence>
<keyword evidence="4" id="KW-0547">Nucleotide-binding</keyword>
<dbReference type="Pfam" id="PF00664">
    <property type="entry name" value="ABC_membrane"/>
    <property type="match status" value="1"/>
</dbReference>
<evidence type="ECO:0000256" key="7">
    <source>
        <dbReference type="ARBA" id="ARBA00023136"/>
    </source>
</evidence>
<keyword evidence="7 9" id="KW-0472">Membrane</keyword>
<feature type="transmembrane region" description="Helical" evidence="9">
    <location>
        <begin position="377"/>
        <end position="401"/>
    </location>
</feature>
<name>A0A2H4SUA2_CORMI</name>
<dbReference type="GO" id="GO:0140359">
    <property type="term" value="F:ABC-type transporter activity"/>
    <property type="evidence" value="ECO:0007669"/>
    <property type="project" value="InterPro"/>
</dbReference>
<evidence type="ECO:0000313" key="12">
    <source>
        <dbReference type="EMBL" id="ATY66685.1"/>
    </source>
</evidence>
<dbReference type="VEuPathDB" id="FungiDB:A9K55_001035"/>
<dbReference type="PROSITE" id="PS50893">
    <property type="entry name" value="ABC_TRANSPORTER_2"/>
    <property type="match status" value="2"/>
</dbReference>
<evidence type="ECO:0000256" key="6">
    <source>
        <dbReference type="ARBA" id="ARBA00022989"/>
    </source>
</evidence>
<dbReference type="InterPro" id="IPR027417">
    <property type="entry name" value="P-loop_NTPase"/>
</dbReference>
<gene>
    <name evidence="12" type="ORF">A9K55_001035</name>
</gene>
<keyword evidence="6 9" id="KW-1133">Transmembrane helix</keyword>
<feature type="domain" description="ABC transmembrane type-1" evidence="11">
    <location>
        <begin position="268"/>
        <end position="531"/>
    </location>
</feature>
<dbReference type="OrthoDB" id="5150466at2759"/>
<evidence type="ECO:0000256" key="8">
    <source>
        <dbReference type="SAM" id="MobiDB-lite"/>
    </source>
</evidence>
<dbReference type="GO" id="GO:0005524">
    <property type="term" value="F:ATP binding"/>
    <property type="evidence" value="ECO:0007669"/>
    <property type="project" value="UniProtKB-KW"/>
</dbReference>
<evidence type="ECO:0000256" key="2">
    <source>
        <dbReference type="ARBA" id="ARBA00022448"/>
    </source>
</evidence>
<dbReference type="SUPFAM" id="SSF52540">
    <property type="entry name" value="P-loop containing nucleoside triphosphate hydrolases"/>
    <property type="match status" value="2"/>
</dbReference>
<evidence type="ECO:0000256" key="5">
    <source>
        <dbReference type="ARBA" id="ARBA00022840"/>
    </source>
</evidence>
<feature type="region of interest" description="Disordered" evidence="8">
    <location>
        <begin position="1511"/>
        <end position="1543"/>
    </location>
</feature>
<dbReference type="InterPro" id="IPR011527">
    <property type="entry name" value="ABC1_TM_dom"/>
</dbReference>
<feature type="region of interest" description="Disordered" evidence="8">
    <location>
        <begin position="1652"/>
        <end position="1693"/>
    </location>
</feature>
<dbReference type="Gene3D" id="1.20.1560.10">
    <property type="entry name" value="ABC transporter type 1, transmembrane domain"/>
    <property type="match status" value="2"/>
</dbReference>
<feature type="compositionally biased region" description="Polar residues" evidence="8">
    <location>
        <begin position="1682"/>
        <end position="1693"/>
    </location>
</feature>
<reference evidence="12 13" key="1">
    <citation type="journal article" date="2017" name="BMC Genomics">
        <title>Chromosome level assembly and secondary metabolite potential of the parasitic fungus Cordyceps militaris.</title>
        <authorList>
            <person name="Kramer G.J."/>
            <person name="Nodwell J.R."/>
        </authorList>
    </citation>
    <scope>NUCLEOTIDE SEQUENCE [LARGE SCALE GENOMIC DNA]</scope>
    <source>
        <strain evidence="12 13">ATCC 34164</strain>
    </source>
</reference>
<sequence>MVFSQPIQSNNPQVLLSGLVETILHFNGAIIPIINSLLLLGIIPASLIYYLQQPVCGCRRPFSKAKLSASAILAAIELVALASPAIRAVPCDNEIPASAFLSLAAASVVLAIHYAEHACGVNTPAFFRSYILTGSVLDGVKGLYFARHQLCTASGALASAAGVTRLLLFALNKTQAPSSGCGHDHAMSHLGSHDWGYSKSALLDPLFVFRLDLPVLLVLFGKPRNPGSELSPERLHDSLTHNWQHANRSSPNSLAQTCLRTWNASVTASVTLRFAASVLSLAQPFVLYWMLVTLGWSDETSLWTKSTLLVSFSVVVWGKAALGSAATRAVHGLVCRIRGGLTSLVFEKHQNLTRIDAQNARAETLFRLDMENIATGLAQALTLVFVFIDGCLAVYCLSWLVGWSSGVLALLVLIAASAAVFFGHHIVPSLGVWRRDLDTRVGKTSSILGRLTAIKMIGLAPLISEFIESLHSTELESYGVFRTVQSVSQLAVSFSSLTAPAAVILTASLCNTFTGGLSPAVVFATWNLVSMQGRLVASLSKAYLDTIVMLQSFNRIQEFLSLDERSDNRVLESPSMSNTVRAPAFSRQRPAPTIAEAAAPCIEFQHVTITPAGSQSPLYHDVSFCIQRGKMTALVGQRGSGKSVMLEAMLGEAKLSDGTVYVAANVMAFSSQTVWLKNASIRDNVIGPLPFDTRRFKRVIKACLLQDDLKTLPGSDGYIVGLAGAHLSGGQRHRVALARALYAEPTVLLLDDLFSFLDRRTAVSILYRLLGHDGLLRVAGCTVVFATSLVESFDVADQFLVLNVADNTVALESNRGQAHIANLLRTQHVSAPEALEEKQQEALRRTFDARNLPGLDFDRDLVPHTHREPRAFRLLFSSVGKRKLLFWCGLVQLICILEVFSKTNLRRWIENENDVNGLFTGHVCSILLSCSIGLFLFWSTAGFMDDAGSSRIASRFNQSISYFTASLPTSLLQLPYYGTVLVLHCVVILKGPKYMVSVLLATTVYVMRAYVKTSCELRHVKAKETARLHTFFQETAAGLVHSRALRWQPHHLEHGFKLIDNHQKASLYLLYTDEWLQGMSSVIACVVATAVAAFALFGQGGGTTAVVGLSLHQATFLSDFIYKMVQSWAAFDDTWAVISDLFLFLRDMPQEHEAPKLQLSEDWPTKGKVEFKNVTARHGPGKNDVLSNISLTIEPGQKVCLFGRTGSGKSSLLLALLGFLEYEGTISIDGIDISSIPRDLLRSRVVALSQETVLLEGSLRSNLLCYEKLAPPEDGEEAERGDLRTEFDSELMSLLSEVGAWGEIAAQGGMDVALADAGFSTATLQMVCFARAVTRYHRSTGKLVLIDEATNGIDKERDAAVQHAVWELFEGCTILQVAHMEESTHDAELSVEISKGRIIHTRAGDVLPPGVVPRSRELMSPESLIASPGPAPSSPREPIEDVEYDALSIASHAPPPASDVISISGVFRQVAGSVASLRDSVLSPRRVLSVANRTNPPGALRFSVASEAEYDQTSASQSSQARRDGFQGAHGQSAQQPSYRPPQALNRPFVEFELMYNPVRAFEKHFTNVQQPVYRQARSSGQQLSNLEQVYQGQRFFPNQQPFQGQPPSHRQQMICAQQPVSAEQPSHGQPPFNGDFDNQQPIYAQPQIQEQETPGVAAGEYGHSASLVDHHEANEDDETLFSGSYDTGSMYGSESIYLKPSIERDS</sequence>
<dbReference type="SMART" id="SM00382">
    <property type="entry name" value="AAA"/>
    <property type="match status" value="2"/>
</dbReference>
<dbReference type="GO" id="GO:0016887">
    <property type="term" value="F:ATP hydrolysis activity"/>
    <property type="evidence" value="ECO:0007669"/>
    <property type="project" value="InterPro"/>
</dbReference>
<dbReference type="InterPro" id="IPR003593">
    <property type="entry name" value="AAA+_ATPase"/>
</dbReference>
<evidence type="ECO:0000259" key="10">
    <source>
        <dbReference type="PROSITE" id="PS50893"/>
    </source>
</evidence>
<dbReference type="PROSITE" id="PS50929">
    <property type="entry name" value="ABC_TM1F"/>
    <property type="match status" value="1"/>
</dbReference>
<dbReference type="Gene3D" id="3.40.50.300">
    <property type="entry name" value="P-loop containing nucleotide triphosphate hydrolases"/>
    <property type="match status" value="2"/>
</dbReference>
<accession>A0A2H4SUA2</accession>
<evidence type="ECO:0000256" key="9">
    <source>
        <dbReference type="SAM" id="Phobius"/>
    </source>
</evidence>
<dbReference type="VEuPathDB" id="FungiDB:CCM_03761"/>
<dbReference type="PANTHER" id="PTHR24223">
    <property type="entry name" value="ATP-BINDING CASSETTE SUB-FAMILY C"/>
    <property type="match status" value="1"/>
</dbReference>
<evidence type="ECO:0000256" key="1">
    <source>
        <dbReference type="ARBA" id="ARBA00004370"/>
    </source>
</evidence>
<evidence type="ECO:0000259" key="11">
    <source>
        <dbReference type="PROSITE" id="PS50929"/>
    </source>
</evidence>
<dbReference type="InterPro" id="IPR036640">
    <property type="entry name" value="ABC1_TM_sf"/>
</dbReference>
<dbReference type="Proteomes" id="UP000323067">
    <property type="component" value="Chromosome ii"/>
</dbReference>
<proteinExistence type="predicted"/>
<protein>
    <submittedName>
        <fullName evidence="12">ATP-binding cassette</fullName>
    </submittedName>
</protein>
<dbReference type="SUPFAM" id="SSF90123">
    <property type="entry name" value="ABC transporter transmembrane region"/>
    <property type="match status" value="2"/>
</dbReference>
<keyword evidence="3 9" id="KW-0812">Transmembrane</keyword>
<feature type="domain" description="ABC transporter" evidence="10">
    <location>
        <begin position="602"/>
        <end position="829"/>
    </location>
</feature>
<dbReference type="Pfam" id="PF00005">
    <property type="entry name" value="ABC_tran"/>
    <property type="match status" value="2"/>
</dbReference>
<evidence type="ECO:0000256" key="3">
    <source>
        <dbReference type="ARBA" id="ARBA00022692"/>
    </source>
</evidence>
<keyword evidence="2" id="KW-0813">Transport</keyword>
<feature type="transmembrane region" description="Helical" evidence="9">
    <location>
        <begin position="270"/>
        <end position="291"/>
    </location>
</feature>
<keyword evidence="5 12" id="KW-0067">ATP-binding</keyword>
<dbReference type="InterPro" id="IPR003439">
    <property type="entry name" value="ABC_transporter-like_ATP-bd"/>
</dbReference>
<feature type="transmembrane region" description="Helical" evidence="9">
    <location>
        <begin position="29"/>
        <end position="51"/>
    </location>
</feature>
<dbReference type="GO" id="GO:0016020">
    <property type="term" value="C:membrane"/>
    <property type="evidence" value="ECO:0007669"/>
    <property type="project" value="UniProtKB-SubCell"/>
</dbReference>
<feature type="transmembrane region" description="Helical" evidence="9">
    <location>
        <begin position="407"/>
        <end position="427"/>
    </location>
</feature>
<dbReference type="PANTHER" id="PTHR24223:SF399">
    <property type="entry name" value="ABC TRANSPORTER ATNG"/>
    <property type="match status" value="1"/>
</dbReference>
<dbReference type="InterPro" id="IPR050173">
    <property type="entry name" value="ABC_transporter_C-like"/>
</dbReference>
<organism evidence="12 13">
    <name type="scientific">Cordyceps militaris</name>
    <name type="common">Caterpillar fungus</name>
    <name type="synonym">Clavaria militaris</name>
    <dbReference type="NCBI Taxonomy" id="73501"/>
    <lineage>
        <taxon>Eukaryota</taxon>
        <taxon>Fungi</taxon>
        <taxon>Dikarya</taxon>
        <taxon>Ascomycota</taxon>
        <taxon>Pezizomycotina</taxon>
        <taxon>Sordariomycetes</taxon>
        <taxon>Hypocreomycetidae</taxon>
        <taxon>Hypocreales</taxon>
        <taxon>Cordycipitaceae</taxon>
        <taxon>Cordyceps</taxon>
    </lineage>
</organism>
<feature type="domain" description="ABC transporter" evidence="10">
    <location>
        <begin position="1169"/>
        <end position="1428"/>
    </location>
</feature>
<dbReference type="EMBL" id="CP023327">
    <property type="protein sequence ID" value="ATY66685.1"/>
    <property type="molecule type" value="Genomic_DNA"/>
</dbReference>
<comment type="subcellular location">
    <subcellularLocation>
        <location evidence="1">Membrane</location>
    </subcellularLocation>
</comment>